<dbReference type="InterPro" id="IPR013324">
    <property type="entry name" value="RNA_pol_sigma_r3/r4-like"/>
</dbReference>
<dbReference type="SUPFAM" id="SSF88659">
    <property type="entry name" value="Sigma3 and sigma4 domains of RNA polymerase sigma factors"/>
    <property type="match status" value="1"/>
</dbReference>
<dbReference type="GO" id="GO:0016987">
    <property type="term" value="F:sigma factor activity"/>
    <property type="evidence" value="ECO:0007669"/>
    <property type="project" value="UniProtKB-KW"/>
</dbReference>
<dbReference type="Pfam" id="PF04545">
    <property type="entry name" value="Sigma70_r4"/>
    <property type="match status" value="1"/>
</dbReference>
<keyword evidence="2" id="KW-0805">Transcription regulation</keyword>
<gene>
    <name evidence="8" type="ORF">ENQ20_04205</name>
</gene>
<evidence type="ECO:0000259" key="7">
    <source>
        <dbReference type="Pfam" id="PF04545"/>
    </source>
</evidence>
<keyword evidence="5" id="KW-0804">Transcription</keyword>
<dbReference type="InterPro" id="IPR039425">
    <property type="entry name" value="RNA_pol_sigma-70-like"/>
</dbReference>
<dbReference type="SUPFAM" id="SSF88946">
    <property type="entry name" value="Sigma2 domain of RNA polymerase sigma factors"/>
    <property type="match status" value="1"/>
</dbReference>
<feature type="domain" description="RNA polymerase sigma-70 region 4" evidence="7">
    <location>
        <begin position="143"/>
        <end position="191"/>
    </location>
</feature>
<dbReference type="InterPro" id="IPR036388">
    <property type="entry name" value="WH-like_DNA-bd_sf"/>
</dbReference>
<evidence type="ECO:0000256" key="4">
    <source>
        <dbReference type="ARBA" id="ARBA00023125"/>
    </source>
</evidence>
<evidence type="ECO:0000256" key="1">
    <source>
        <dbReference type="ARBA" id="ARBA00010641"/>
    </source>
</evidence>
<dbReference type="InterPro" id="IPR007630">
    <property type="entry name" value="RNA_pol_sigma70_r4"/>
</dbReference>
<evidence type="ECO:0000259" key="6">
    <source>
        <dbReference type="Pfam" id="PF04542"/>
    </source>
</evidence>
<dbReference type="EMBL" id="DSMG01000048">
    <property type="protein sequence ID" value="HDX30679.1"/>
    <property type="molecule type" value="Genomic_DNA"/>
</dbReference>
<reference evidence="8" key="1">
    <citation type="journal article" date="2020" name="mSystems">
        <title>Genome- and Community-Level Interaction Insights into Carbon Utilization and Element Cycling Functions of Hydrothermarchaeota in Hydrothermal Sediment.</title>
        <authorList>
            <person name="Zhou Z."/>
            <person name="Liu Y."/>
            <person name="Xu W."/>
            <person name="Pan J."/>
            <person name="Luo Z.H."/>
            <person name="Li M."/>
        </authorList>
    </citation>
    <scope>NUCLEOTIDE SEQUENCE [LARGE SCALE GENOMIC DNA]</scope>
    <source>
        <strain evidence="8">SpSt-289</strain>
    </source>
</reference>
<dbReference type="PANTHER" id="PTHR43133">
    <property type="entry name" value="RNA POLYMERASE ECF-TYPE SIGMA FACTO"/>
    <property type="match status" value="1"/>
</dbReference>
<dbReference type="AlphaFoldDB" id="A0A7C1FEI0"/>
<dbReference type="InterPro" id="IPR007627">
    <property type="entry name" value="RNA_pol_sigma70_r2"/>
</dbReference>
<proteinExistence type="inferred from homology"/>
<evidence type="ECO:0000256" key="2">
    <source>
        <dbReference type="ARBA" id="ARBA00023015"/>
    </source>
</evidence>
<evidence type="ECO:0000256" key="5">
    <source>
        <dbReference type="ARBA" id="ARBA00023163"/>
    </source>
</evidence>
<evidence type="ECO:0000256" key="3">
    <source>
        <dbReference type="ARBA" id="ARBA00023082"/>
    </source>
</evidence>
<name>A0A7C1FEI0_9CHLR</name>
<protein>
    <submittedName>
        <fullName evidence="8">Sigma-70 family RNA polymerase sigma factor</fullName>
    </submittedName>
</protein>
<dbReference type="NCBIfam" id="TIGR02937">
    <property type="entry name" value="sigma70-ECF"/>
    <property type="match status" value="1"/>
</dbReference>
<dbReference type="InterPro" id="IPR014284">
    <property type="entry name" value="RNA_pol_sigma-70_dom"/>
</dbReference>
<dbReference type="PANTHER" id="PTHR43133:SF57">
    <property type="entry name" value="RNA POLYMERASE SIGMA-70 FACTOR"/>
    <property type="match status" value="1"/>
</dbReference>
<organism evidence="8">
    <name type="scientific">Caldilinea aerophila</name>
    <dbReference type="NCBI Taxonomy" id="133453"/>
    <lineage>
        <taxon>Bacteria</taxon>
        <taxon>Bacillati</taxon>
        <taxon>Chloroflexota</taxon>
        <taxon>Caldilineae</taxon>
        <taxon>Caldilineales</taxon>
        <taxon>Caldilineaceae</taxon>
        <taxon>Caldilinea</taxon>
    </lineage>
</organism>
<comment type="caution">
    <text evidence="8">The sequence shown here is derived from an EMBL/GenBank/DDBJ whole genome shotgun (WGS) entry which is preliminary data.</text>
</comment>
<accession>A0A7C1FEI0</accession>
<dbReference type="InterPro" id="IPR013325">
    <property type="entry name" value="RNA_pol_sigma_r2"/>
</dbReference>
<feature type="domain" description="RNA polymerase sigma-70 region 2" evidence="6">
    <location>
        <begin position="40"/>
        <end position="108"/>
    </location>
</feature>
<comment type="similarity">
    <text evidence="1">Belongs to the sigma-70 factor family. ECF subfamily.</text>
</comment>
<dbReference type="GO" id="GO:0003677">
    <property type="term" value="F:DNA binding"/>
    <property type="evidence" value="ECO:0007669"/>
    <property type="project" value="UniProtKB-KW"/>
</dbReference>
<sequence length="199" mass="22641">MFKGRSHPAHTEAPTPVADASEEALLEAAAQYDEAALSELYDRYEAKIFNYIYRRTGDETLAEDLTSQVFLKMLEAIRDRKAWRSSFSGWLYRIAHNLVIDHYRRKGRQGTVDIEEAAPVTSQEASIDTAVEQSLDIERLRAAIRRLTDEQAEVVSLRFLEGYSISEVARMMDRSEGAIKALQYRAVATLRMFLYGGEP</sequence>
<keyword evidence="3" id="KW-0731">Sigma factor</keyword>
<dbReference type="GO" id="GO:0006352">
    <property type="term" value="P:DNA-templated transcription initiation"/>
    <property type="evidence" value="ECO:0007669"/>
    <property type="project" value="InterPro"/>
</dbReference>
<dbReference type="CDD" id="cd06171">
    <property type="entry name" value="Sigma70_r4"/>
    <property type="match status" value="1"/>
</dbReference>
<evidence type="ECO:0000313" key="8">
    <source>
        <dbReference type="EMBL" id="HDX30679.1"/>
    </source>
</evidence>
<dbReference type="Gene3D" id="1.10.1740.10">
    <property type="match status" value="1"/>
</dbReference>
<dbReference type="Pfam" id="PF04542">
    <property type="entry name" value="Sigma70_r2"/>
    <property type="match status" value="1"/>
</dbReference>
<keyword evidence="4" id="KW-0238">DNA-binding</keyword>
<dbReference type="Gene3D" id="1.10.10.10">
    <property type="entry name" value="Winged helix-like DNA-binding domain superfamily/Winged helix DNA-binding domain"/>
    <property type="match status" value="1"/>
</dbReference>